<feature type="transmembrane region" description="Helical" evidence="1">
    <location>
        <begin position="20"/>
        <end position="39"/>
    </location>
</feature>
<evidence type="ECO:0000313" key="3">
    <source>
        <dbReference type="Proteomes" id="UP000670527"/>
    </source>
</evidence>
<evidence type="ECO:0000256" key="1">
    <source>
        <dbReference type="SAM" id="Phobius"/>
    </source>
</evidence>
<organism evidence="2 3">
    <name type="scientific">Hymenobacter defluvii</name>
    <dbReference type="NCBI Taxonomy" id="2054411"/>
    <lineage>
        <taxon>Bacteria</taxon>
        <taxon>Pseudomonadati</taxon>
        <taxon>Bacteroidota</taxon>
        <taxon>Cytophagia</taxon>
        <taxon>Cytophagales</taxon>
        <taxon>Hymenobacteraceae</taxon>
        <taxon>Hymenobacter</taxon>
    </lineage>
</organism>
<keyword evidence="1" id="KW-0472">Membrane</keyword>
<evidence type="ECO:0008006" key="4">
    <source>
        <dbReference type="Google" id="ProtNLM"/>
    </source>
</evidence>
<dbReference type="RefSeq" id="WP_208306009.1">
    <property type="nucleotide sequence ID" value="NZ_JAGETX010000001.1"/>
</dbReference>
<keyword evidence="3" id="KW-1185">Reference proteome</keyword>
<keyword evidence="1" id="KW-0812">Transmembrane</keyword>
<accession>A0ABS3T9C4</accession>
<dbReference type="Proteomes" id="UP000670527">
    <property type="component" value="Unassembled WGS sequence"/>
</dbReference>
<reference evidence="2 3" key="1">
    <citation type="submission" date="2021-03" db="EMBL/GenBank/DDBJ databases">
        <authorList>
            <person name="Kim M.K."/>
        </authorList>
    </citation>
    <scope>NUCLEOTIDE SEQUENCE [LARGE SCALE GENOMIC DNA]</scope>
    <source>
        <strain evidence="2 3">BT507</strain>
    </source>
</reference>
<comment type="caution">
    <text evidence="2">The sequence shown here is derived from an EMBL/GenBank/DDBJ whole genome shotgun (WGS) entry which is preliminary data.</text>
</comment>
<dbReference type="EMBL" id="JAGETX010000001">
    <property type="protein sequence ID" value="MBO3269234.1"/>
    <property type="molecule type" value="Genomic_DNA"/>
</dbReference>
<sequence length="725" mass="80525">MSSASPAQVVTPPAPPTWRWWYWVVLGLVALVGAALLALDPWLRQYLEKQVAEGTHGRYQLHITQLQTSLWHQSVYVRGVQLRTVGPATNDRAALPPVQLTLGHARLTGVGLWQLVQRGTVPIDSLVLDSLHIRLLGRLPAAKKSQPLYQRLPLHLEGIRLGYLSLRHVQTAYQPAPQTGVAWKQADLSARDILLSAAGAADSQRVGYAAAVTAHVRHLVASAVQHRLALRSVRFASRPGTLVVDSVMVRPQQPLSEVRSRNARVSLHLPRVSLTGLHTAALMRHQFRADTLLLLACDLDMTAPRVSPPPIHQLLAPWLDRVQLEHLLLANASARIRGVEEQPRSQHIAVQGSHLRVDSVGAQDQQRVLYAQQWDVRTGVVMARLDPPFYQLACQSAHLATHGGVLEVNNIRLRPLVSVVELSRRKHHQAPHVTVLIPQVRATAIQYAALTHQHCLIMQTLTIRQPRIQTRSDGRFALNPEHSVATPEALRHLGFTLDVRRINVQNGTLYTIYRAPQNAKPGQLTINRVSGTIENFSNDPHRMSAAHPAVVHATAWLQNRCQLQATLTANLLDPNGQHTITGTFSEGQLSMLNPMTVPTKQLLFRSGQVKHIRFRMQANRQRVTGPMWASYSDLKLTMLSQKGGADHKTLGSRLKTTLVNGLFLRDDNPRKGRLQVGRMTSARDLRVSVFTLWRQGIVSGMLNSAGVPAPLSKKLSEQQDKPVYK</sequence>
<name>A0ABS3T9C4_9BACT</name>
<protein>
    <recommendedName>
        <fullName evidence="4">DUF748 domain-containing protein</fullName>
    </recommendedName>
</protein>
<proteinExistence type="predicted"/>
<gene>
    <name evidence="2" type="ORF">J4D97_01120</name>
</gene>
<keyword evidence="1" id="KW-1133">Transmembrane helix</keyword>
<evidence type="ECO:0000313" key="2">
    <source>
        <dbReference type="EMBL" id="MBO3269234.1"/>
    </source>
</evidence>